<evidence type="ECO:0000313" key="2">
    <source>
        <dbReference type="EMBL" id="QOD40072.1"/>
    </source>
</evidence>
<accession>A0AAE7MLG9</accession>
<dbReference type="EMBL" id="MT844067">
    <property type="protein sequence ID" value="QOD40072.1"/>
    <property type="molecule type" value="Genomic_DNA"/>
</dbReference>
<dbReference type="RefSeq" id="YP_010800827.1">
    <property type="nucleotide sequence ID" value="NC_076905.1"/>
</dbReference>
<dbReference type="GeneID" id="80539473"/>
<sequence length="49" mass="5851">MDKKQDTVVVKLGKIIENVVSNNYKQDQCPWNSTKNGKTWRNRQQNKTW</sequence>
<evidence type="ECO:0000256" key="1">
    <source>
        <dbReference type="SAM" id="MobiDB-lite"/>
    </source>
</evidence>
<feature type="region of interest" description="Disordered" evidence="1">
    <location>
        <begin position="26"/>
        <end position="49"/>
    </location>
</feature>
<reference evidence="2" key="1">
    <citation type="journal article" date="2020" name="Viruses">
        <title>Genome Analysis of a Novel Clade b Betabaculovirus Isolated from the Legume Pest Matsumuraeses phaseoli (Lepidoptera: Tortricidae).</title>
        <authorList>
            <person name="Shu R."/>
            <person name="Meng Q."/>
            <person name="Miao L."/>
            <person name="Liang H."/>
            <person name="Chen J."/>
            <person name="Xu Y."/>
            <person name="Cheng L."/>
            <person name="Jin W."/>
            <person name="Qin Q."/>
            <person name="Zhang H."/>
        </authorList>
    </citation>
    <scope>NUCLEOTIDE SEQUENCE</scope>
    <source>
        <strain evidence="2">IOZ01</strain>
    </source>
</reference>
<keyword evidence="3" id="KW-1185">Reference proteome</keyword>
<dbReference type="Proteomes" id="UP000829694">
    <property type="component" value="Segment"/>
</dbReference>
<name>A0AAE7MLG9_9BBAC</name>
<protein>
    <submittedName>
        <fullName evidence="2">Maph109</fullName>
    </submittedName>
</protein>
<organism evidence="2 3">
    <name type="scientific">Matsumuraeses phaseoli granulovirus</name>
    <dbReference type="NCBI Taxonomy" id="2760664"/>
    <lineage>
        <taxon>Viruses</taxon>
        <taxon>Viruses incertae sedis</taxon>
        <taxon>Naldaviricetes</taxon>
        <taxon>Lefavirales</taxon>
        <taxon>Baculoviridae</taxon>
        <taxon>Betabaculovirus</taxon>
        <taxon>Betabaculovirus maphaseoli</taxon>
    </lineage>
</organism>
<dbReference type="KEGG" id="vg:80539473"/>
<evidence type="ECO:0000313" key="3">
    <source>
        <dbReference type="Proteomes" id="UP000829694"/>
    </source>
</evidence>
<gene>
    <name evidence="2" type="primary">Maph109</name>
    <name evidence="2" type="ORF">H4Q86_109</name>
</gene>
<proteinExistence type="predicted"/>